<gene>
    <name evidence="10" type="ORF">SLNSH_07820</name>
</gene>
<keyword evidence="6" id="KW-0051">Antiviral defense</keyword>
<keyword evidence="7 8" id="KW-0472">Membrane</keyword>
<name>A0A2T1HV63_9HYPH</name>
<comment type="caution">
    <text evidence="10">The sequence shown here is derived from an EMBL/GenBank/DDBJ whole genome shotgun (WGS) entry which is preliminary data.</text>
</comment>
<comment type="subcellular location">
    <subcellularLocation>
        <location evidence="1">Cell membrane</location>
    </subcellularLocation>
</comment>
<evidence type="ECO:0000256" key="2">
    <source>
        <dbReference type="ARBA" id="ARBA00022475"/>
    </source>
</evidence>
<feature type="transmembrane region" description="Helical" evidence="8">
    <location>
        <begin position="29"/>
        <end position="47"/>
    </location>
</feature>
<evidence type="ECO:0000313" key="10">
    <source>
        <dbReference type="EMBL" id="PSC05490.1"/>
    </source>
</evidence>
<dbReference type="AlphaFoldDB" id="A0A2T1HV63"/>
<protein>
    <recommendedName>
        <fullName evidence="9">Pycsar effector protein domain-containing protein</fullName>
    </recommendedName>
</protein>
<dbReference type="RefSeq" id="WP_106336127.1">
    <property type="nucleotide sequence ID" value="NZ_PVZS01000007.1"/>
</dbReference>
<organism evidence="10 11">
    <name type="scientific">Alsobacter soli</name>
    <dbReference type="NCBI Taxonomy" id="2109933"/>
    <lineage>
        <taxon>Bacteria</taxon>
        <taxon>Pseudomonadati</taxon>
        <taxon>Pseudomonadota</taxon>
        <taxon>Alphaproteobacteria</taxon>
        <taxon>Hyphomicrobiales</taxon>
        <taxon>Alsobacteraceae</taxon>
        <taxon>Alsobacter</taxon>
    </lineage>
</organism>
<evidence type="ECO:0000256" key="3">
    <source>
        <dbReference type="ARBA" id="ARBA00022692"/>
    </source>
</evidence>
<evidence type="ECO:0000256" key="8">
    <source>
        <dbReference type="SAM" id="Phobius"/>
    </source>
</evidence>
<feature type="transmembrane region" description="Helical" evidence="8">
    <location>
        <begin position="53"/>
        <end position="74"/>
    </location>
</feature>
<dbReference type="GO" id="GO:0005886">
    <property type="term" value="C:plasma membrane"/>
    <property type="evidence" value="ECO:0007669"/>
    <property type="project" value="UniProtKB-SubCell"/>
</dbReference>
<keyword evidence="2" id="KW-1003">Cell membrane</keyword>
<dbReference type="GO" id="GO:0000166">
    <property type="term" value="F:nucleotide binding"/>
    <property type="evidence" value="ECO:0007669"/>
    <property type="project" value="UniProtKB-KW"/>
</dbReference>
<keyword evidence="5 8" id="KW-1133">Transmembrane helix</keyword>
<dbReference type="Proteomes" id="UP000239772">
    <property type="component" value="Unassembled WGS sequence"/>
</dbReference>
<sequence>MTKQHIERAEKALQRMLDWIARHDSRSSAVLGITIAMVGALSASIPSPSQWTWTYALALAAAVIGLGAVLTELLRGQFPRMRSTPSLFFFGTVANLPLDQYRSEVAALDDEAYLKDLLTQCHTNARILRSKFRSLKRSIFALLCAAVPWAVALGLGKGL</sequence>
<keyword evidence="3 8" id="KW-0812">Transmembrane</keyword>
<evidence type="ECO:0000313" key="11">
    <source>
        <dbReference type="Proteomes" id="UP000239772"/>
    </source>
</evidence>
<evidence type="ECO:0000259" key="9">
    <source>
        <dbReference type="Pfam" id="PF18967"/>
    </source>
</evidence>
<keyword evidence="11" id="KW-1185">Reference proteome</keyword>
<dbReference type="InterPro" id="IPR043760">
    <property type="entry name" value="PycTM_dom"/>
</dbReference>
<evidence type="ECO:0000256" key="5">
    <source>
        <dbReference type="ARBA" id="ARBA00022989"/>
    </source>
</evidence>
<accession>A0A2T1HV63</accession>
<proteinExistence type="predicted"/>
<evidence type="ECO:0000256" key="4">
    <source>
        <dbReference type="ARBA" id="ARBA00022741"/>
    </source>
</evidence>
<evidence type="ECO:0000256" key="7">
    <source>
        <dbReference type="ARBA" id="ARBA00023136"/>
    </source>
</evidence>
<dbReference type="GO" id="GO:0051607">
    <property type="term" value="P:defense response to virus"/>
    <property type="evidence" value="ECO:0007669"/>
    <property type="project" value="UniProtKB-KW"/>
</dbReference>
<dbReference type="Pfam" id="PF18967">
    <property type="entry name" value="PycTM"/>
    <property type="match status" value="1"/>
</dbReference>
<keyword evidence="4" id="KW-0547">Nucleotide-binding</keyword>
<feature type="domain" description="Pycsar effector protein" evidence="9">
    <location>
        <begin position="9"/>
        <end position="155"/>
    </location>
</feature>
<dbReference type="EMBL" id="PVZS01000007">
    <property type="protein sequence ID" value="PSC05490.1"/>
    <property type="molecule type" value="Genomic_DNA"/>
</dbReference>
<reference evidence="11" key="1">
    <citation type="submission" date="2018-03" db="EMBL/GenBank/DDBJ databases">
        <authorList>
            <person name="Sun L."/>
            <person name="Liu H."/>
            <person name="Chen W."/>
            <person name="Huang K."/>
            <person name="Liu W."/>
            <person name="Gao X."/>
        </authorList>
    </citation>
    <scope>NUCLEOTIDE SEQUENCE [LARGE SCALE GENOMIC DNA]</scope>
    <source>
        <strain evidence="11">SH9</strain>
    </source>
</reference>
<feature type="transmembrane region" description="Helical" evidence="8">
    <location>
        <begin position="139"/>
        <end position="156"/>
    </location>
</feature>
<evidence type="ECO:0000256" key="6">
    <source>
        <dbReference type="ARBA" id="ARBA00023118"/>
    </source>
</evidence>
<dbReference type="OrthoDB" id="8158506at2"/>
<evidence type="ECO:0000256" key="1">
    <source>
        <dbReference type="ARBA" id="ARBA00004236"/>
    </source>
</evidence>